<accession>A0A1F5UNQ8</accession>
<gene>
    <name evidence="1" type="ORF">A2Z21_00670</name>
</gene>
<protein>
    <submittedName>
        <fullName evidence="1">Uncharacterized protein</fullName>
    </submittedName>
</protein>
<dbReference type="Pfam" id="PF12441">
    <property type="entry name" value="CopG_antitoxin"/>
    <property type="match status" value="1"/>
</dbReference>
<name>A0A1F5UNQ8_FRAXR</name>
<proteinExistence type="predicted"/>
<sequence>MSTKKRLPDMSNWTAKQIHEFWKTHSSADYWEEMSEVEVEVRRRPRQPVSVKLSEEDVAALKRIAVKKGMGYTTLLRVWIKEKLHATKAA</sequence>
<organism evidence="1 2">
    <name type="scientific">Fraserbacteria sp. (strain RBG_16_55_9)</name>
    <dbReference type="NCBI Taxonomy" id="1817864"/>
    <lineage>
        <taxon>Bacteria</taxon>
        <taxon>Candidatus Fraseribacteriota</taxon>
    </lineage>
</organism>
<comment type="caution">
    <text evidence="1">The sequence shown here is derived from an EMBL/GenBank/DDBJ whole genome shotgun (WGS) entry which is preliminary data.</text>
</comment>
<dbReference type="Proteomes" id="UP000179157">
    <property type="component" value="Unassembled WGS sequence"/>
</dbReference>
<evidence type="ECO:0000313" key="2">
    <source>
        <dbReference type="Proteomes" id="UP000179157"/>
    </source>
</evidence>
<dbReference type="AlphaFoldDB" id="A0A1F5UNQ8"/>
<dbReference type="EMBL" id="MFGX01000127">
    <property type="protein sequence ID" value="OGF52802.1"/>
    <property type="molecule type" value="Genomic_DNA"/>
</dbReference>
<dbReference type="InterPro" id="IPR022148">
    <property type="entry name" value="CopG_antitoxin"/>
</dbReference>
<reference evidence="1 2" key="1">
    <citation type="journal article" date="2016" name="Nat. Commun.">
        <title>Thousands of microbial genomes shed light on interconnected biogeochemical processes in an aquifer system.</title>
        <authorList>
            <person name="Anantharaman K."/>
            <person name="Brown C.T."/>
            <person name="Hug L.A."/>
            <person name="Sharon I."/>
            <person name="Castelle C.J."/>
            <person name="Probst A.J."/>
            <person name="Thomas B.C."/>
            <person name="Singh A."/>
            <person name="Wilkins M.J."/>
            <person name="Karaoz U."/>
            <person name="Brodie E.L."/>
            <person name="Williams K.H."/>
            <person name="Hubbard S.S."/>
            <person name="Banfield J.F."/>
        </authorList>
    </citation>
    <scope>NUCLEOTIDE SEQUENCE [LARGE SCALE GENOMIC DNA]</scope>
    <source>
        <strain evidence="2">RBG_16_55_9</strain>
    </source>
</reference>
<evidence type="ECO:0000313" key="1">
    <source>
        <dbReference type="EMBL" id="OGF52802.1"/>
    </source>
</evidence>